<dbReference type="Gene3D" id="3.40.50.150">
    <property type="entry name" value="Vaccinia Virus protein VP39"/>
    <property type="match status" value="1"/>
</dbReference>
<evidence type="ECO:0000313" key="4">
    <source>
        <dbReference type="EMBL" id="CAE7556743.1"/>
    </source>
</evidence>
<organism evidence="4 5">
    <name type="scientific">Symbiodinium necroappetens</name>
    <dbReference type="NCBI Taxonomy" id="1628268"/>
    <lineage>
        <taxon>Eukaryota</taxon>
        <taxon>Sar</taxon>
        <taxon>Alveolata</taxon>
        <taxon>Dinophyceae</taxon>
        <taxon>Suessiales</taxon>
        <taxon>Symbiodiniaceae</taxon>
        <taxon>Symbiodinium</taxon>
    </lineage>
</organism>
<evidence type="ECO:0000256" key="1">
    <source>
        <dbReference type="ARBA" id="ARBA00022603"/>
    </source>
</evidence>
<dbReference type="InterPro" id="IPR029063">
    <property type="entry name" value="SAM-dependent_MTases_sf"/>
</dbReference>
<feature type="region of interest" description="Disordered" evidence="3">
    <location>
        <begin position="256"/>
        <end position="371"/>
    </location>
</feature>
<feature type="region of interest" description="Disordered" evidence="3">
    <location>
        <begin position="627"/>
        <end position="653"/>
    </location>
</feature>
<feature type="compositionally biased region" description="Acidic residues" evidence="3">
    <location>
        <begin position="311"/>
        <end position="321"/>
    </location>
</feature>
<gene>
    <name evidence="4" type="ORF">SNEC2469_LOCUS16064</name>
</gene>
<sequence>MVVASTNPNEVLPWLQTCVSSTAASAVFDRPPVDQWPAYASWSQLEEGALLNAFMTHAVDLSKECVSLKTGGGNTSADQCLSRVGELSEAVVRIKETFGTVEEQKERWASFCDVMSGFVDNIETLRRYLLPLNDATGDELVNQALFQAGVKVDSLVKGFSPARAAYHDMMSLMAVVGLIKVLSGKRLERAVACGEAVPIKTRANLESILSSSKEQTLTVPGEAMIHDFDSIRDCEANQKQYEEKWAEWRSNWKAQAAKDPASSASTMPLMNTSDAPENADAETVPSESLTLPLTVPMQCDGNDQPPADAAEFNDEPPVDIDADGRCDDDQNRQCGGNDQLPTDAAEFKDEQTDDKASQSKAGAKADDMGDDSLAGELSELIEAEYGTVQDSDPDRELHESESVPKTRDSGTSSDVDKDQDDDNSMTFSDNNDVNEPDQEHVSYSSHSFPPPPTSKHPVTDVAINQIQRVFGSAASHLDDHASFAKAVYNQESSTYQTFRAVLETLYAIETEFFILENVDMTTPDDFTAAGDGNFENVMQSLRQQGFAVKAYRMQSSDYGVPQRRIRLFFVGFNKKLHPNPKFDNIAKRLHGLKLKCQPPADFLLPAESSVVTGEISRREFALAKAEVRAENRKAKKETKDKEKDKDQDDDGIEKEFSKWKGVHMELAEKRSLV</sequence>
<reference evidence="4" key="1">
    <citation type="submission" date="2021-02" db="EMBL/GenBank/DDBJ databases">
        <authorList>
            <person name="Dougan E. K."/>
            <person name="Rhodes N."/>
            <person name="Thang M."/>
            <person name="Chan C."/>
        </authorList>
    </citation>
    <scope>NUCLEOTIDE SEQUENCE</scope>
</reference>
<keyword evidence="1" id="KW-0489">Methyltransferase</keyword>
<feature type="compositionally biased region" description="Basic and acidic residues" evidence="3">
    <location>
        <begin position="322"/>
        <end position="331"/>
    </location>
</feature>
<dbReference type="EMBL" id="CAJNJA010026241">
    <property type="protein sequence ID" value="CAE7556743.1"/>
    <property type="molecule type" value="Genomic_DNA"/>
</dbReference>
<dbReference type="GO" id="GO:0032259">
    <property type="term" value="P:methylation"/>
    <property type="evidence" value="ECO:0007669"/>
    <property type="project" value="UniProtKB-KW"/>
</dbReference>
<feature type="compositionally biased region" description="Polar residues" evidence="3">
    <location>
        <begin position="424"/>
        <end position="433"/>
    </location>
</feature>
<keyword evidence="2" id="KW-0808">Transferase</keyword>
<dbReference type="InterPro" id="IPR001525">
    <property type="entry name" value="C5_MeTfrase"/>
</dbReference>
<feature type="compositionally biased region" description="Basic and acidic residues" evidence="3">
    <location>
        <begin position="627"/>
        <end position="646"/>
    </location>
</feature>
<proteinExistence type="predicted"/>
<comment type="caution">
    <text evidence="4">The sequence shown here is derived from an EMBL/GenBank/DDBJ whole genome shotgun (WGS) entry which is preliminary data.</text>
</comment>
<dbReference type="SUPFAM" id="SSF53335">
    <property type="entry name" value="S-adenosyl-L-methionine-dependent methyltransferases"/>
    <property type="match status" value="1"/>
</dbReference>
<evidence type="ECO:0000313" key="5">
    <source>
        <dbReference type="Proteomes" id="UP000601435"/>
    </source>
</evidence>
<name>A0A812U8J8_9DINO</name>
<feature type="compositionally biased region" description="Basic and acidic residues" evidence="3">
    <location>
        <begin position="345"/>
        <end position="367"/>
    </location>
</feature>
<protein>
    <submittedName>
        <fullName evidence="4">Uncharacterized protein</fullName>
    </submittedName>
</protein>
<keyword evidence="5" id="KW-1185">Reference proteome</keyword>
<feature type="compositionally biased region" description="Polar residues" evidence="3">
    <location>
        <begin position="262"/>
        <end position="275"/>
    </location>
</feature>
<dbReference type="GO" id="GO:0008168">
    <property type="term" value="F:methyltransferase activity"/>
    <property type="evidence" value="ECO:0007669"/>
    <property type="project" value="UniProtKB-KW"/>
</dbReference>
<feature type="region of interest" description="Disordered" evidence="3">
    <location>
        <begin position="386"/>
        <end position="458"/>
    </location>
</feature>
<dbReference type="Proteomes" id="UP000601435">
    <property type="component" value="Unassembled WGS sequence"/>
</dbReference>
<evidence type="ECO:0000256" key="3">
    <source>
        <dbReference type="SAM" id="MobiDB-lite"/>
    </source>
</evidence>
<dbReference type="AlphaFoldDB" id="A0A812U8J8"/>
<evidence type="ECO:0000256" key="2">
    <source>
        <dbReference type="ARBA" id="ARBA00022679"/>
    </source>
</evidence>
<feature type="compositionally biased region" description="Basic and acidic residues" evidence="3">
    <location>
        <begin position="392"/>
        <end position="408"/>
    </location>
</feature>
<dbReference type="Pfam" id="PF00145">
    <property type="entry name" value="DNA_methylase"/>
    <property type="match status" value="1"/>
</dbReference>
<accession>A0A812U8J8</accession>
<dbReference type="OrthoDB" id="420520at2759"/>